<dbReference type="PANTHER" id="PTHR31485">
    <property type="entry name" value="PEPTIDYL SERINE ALPHA-GALACTOSYLTRANSFERASE"/>
    <property type="match status" value="1"/>
</dbReference>
<dbReference type="EMBL" id="JALLBG020000060">
    <property type="protein sequence ID" value="KAL3768936.1"/>
    <property type="molecule type" value="Genomic_DNA"/>
</dbReference>
<name>A0ABD3N3Z9_9STRA</name>
<feature type="region of interest" description="Disordered" evidence="1">
    <location>
        <begin position="87"/>
        <end position="113"/>
    </location>
</feature>
<organism evidence="3 4">
    <name type="scientific">Discostella pseudostelligera</name>
    <dbReference type="NCBI Taxonomy" id="259834"/>
    <lineage>
        <taxon>Eukaryota</taxon>
        <taxon>Sar</taxon>
        <taxon>Stramenopiles</taxon>
        <taxon>Ochrophyta</taxon>
        <taxon>Bacillariophyta</taxon>
        <taxon>Coscinodiscophyceae</taxon>
        <taxon>Thalassiosirophycidae</taxon>
        <taxon>Stephanodiscales</taxon>
        <taxon>Stephanodiscaceae</taxon>
        <taxon>Discostella</taxon>
    </lineage>
</organism>
<protein>
    <submittedName>
        <fullName evidence="3">Uncharacterized protein</fullName>
    </submittedName>
</protein>
<keyword evidence="2" id="KW-1133">Transmembrane helix</keyword>
<keyword evidence="4" id="KW-1185">Reference proteome</keyword>
<dbReference type="AlphaFoldDB" id="A0ABD3N3Z9"/>
<dbReference type="PANTHER" id="PTHR31485:SF7">
    <property type="entry name" value="PEPTIDYL SERINE ALPHA-GALACTOSYLTRANSFERASE"/>
    <property type="match status" value="1"/>
</dbReference>
<feature type="transmembrane region" description="Helical" evidence="2">
    <location>
        <begin position="53"/>
        <end position="76"/>
    </location>
</feature>
<dbReference type="Proteomes" id="UP001530293">
    <property type="component" value="Unassembled WGS sequence"/>
</dbReference>
<evidence type="ECO:0000313" key="3">
    <source>
        <dbReference type="EMBL" id="KAL3768936.1"/>
    </source>
</evidence>
<comment type="caution">
    <text evidence="3">The sequence shown here is derived from an EMBL/GenBank/DDBJ whole genome shotgun (WGS) entry which is preliminary data.</text>
</comment>
<accession>A0ABD3N3Z9</accession>
<feature type="compositionally biased region" description="Low complexity" evidence="1">
    <location>
        <begin position="87"/>
        <end position="103"/>
    </location>
</feature>
<keyword evidence="2" id="KW-0812">Transmembrane</keyword>
<sequence>MHQQSRQNIRKGGAGGGRWGSSSVGGIGDFIVDVSGGIGSTTRQRQKRSKMNLAPLAMTIMFLIIFIWLAVCIQFYRHAHHAMPEEQQQQIKIQQQQQQQQPQKVEHGADSTTSTTIPDHYLAFSTACSSSQDWQSFILFYFAYKVSQPGYVIRIASGCSEQQQSDLIHFHETVISKLSPNFSLFFTPDFSDKGGDNYKYFNKPFGLQHWFTHGLKYEDNKDKYADAIFMVVDPDQMPLRPLTYDFTNSNVIIHKSNRGEPKIRKVLHGQPWASLYGFGASPFRVDLDAVFANDTDSPALHVPMEEQGNNYAGGPPYMATGADMYAIVNKWCEVVVRVHHALPKSILAEMYGWSLAAAHLKLPHILAESFMISDVDISNGEGWPLIDGLDNAEITEFSTLQAKEEHLPYVIHYCQNYWLGKWFIGKYRLSSKWLSCESPLLVEPPNDIGQKYDYYIKPGGVPYGTKESLQPVKVKRNQFMISQIIARFNDAATWLKSQTCEEGKANYEKSQIGRGIDVGGISRQRKTRIKIVAPETIVLLITCVWLVICIQLYRHGVVVHDGIVHDATPTIPQILEQDEHTVPINRKVVIEPTIPDHYMTFSTACSLFQDWQSYMFFYYAHKVSQPGHIIRIASGCSQHQQDELLKFHDKVISKLSPNFSVHFTPDFSNVSGDDYKYYNKPFGLQHWLHHGIKYDDNKEKYNDAIFMVLDPDMMLLRPLTYDFTDSNIIIHKSSRGAPTIRKVLHGQPWASIYGFGDSPFRVPLNYVFANYTDSPALSVTGEEQINNYAGGPPYMATGADMYAIVNKWCELVVRVHGAPFDRRRDNLLDEMFGWSLAVAHLSLPHTLAESFMISDVDVSKGEGWPLIDGLDDDELCNFPTSTEKENKLPYVIHYCQSYWLGKWFIGKYRLASDWLSCERPLLLEPPKDIGKKYDFYIRPGGVPYGTKVKIPQAVVKREHFMICQLIARFNDAATWIKNQTCEEGKANYEKSFVFHFSLDPDNNEGGEKKEEP</sequence>
<evidence type="ECO:0000313" key="4">
    <source>
        <dbReference type="Proteomes" id="UP001530293"/>
    </source>
</evidence>
<reference evidence="3 4" key="1">
    <citation type="submission" date="2024-10" db="EMBL/GenBank/DDBJ databases">
        <title>Updated reference genomes for cyclostephanoid diatoms.</title>
        <authorList>
            <person name="Roberts W.R."/>
            <person name="Alverson A.J."/>
        </authorList>
    </citation>
    <scope>NUCLEOTIDE SEQUENCE [LARGE SCALE GENOMIC DNA]</scope>
    <source>
        <strain evidence="3 4">AJA232-27</strain>
    </source>
</reference>
<evidence type="ECO:0000256" key="1">
    <source>
        <dbReference type="SAM" id="MobiDB-lite"/>
    </source>
</evidence>
<gene>
    <name evidence="3" type="ORF">ACHAWU_005839</name>
</gene>
<feature type="region of interest" description="Disordered" evidence="1">
    <location>
        <begin position="1"/>
        <end position="20"/>
    </location>
</feature>
<proteinExistence type="predicted"/>
<keyword evidence="2" id="KW-0472">Membrane</keyword>
<evidence type="ECO:0000256" key="2">
    <source>
        <dbReference type="SAM" id="Phobius"/>
    </source>
</evidence>
<dbReference type="InterPro" id="IPR044845">
    <property type="entry name" value="HPAT/SRGT1-like"/>
</dbReference>